<reference evidence="3" key="1">
    <citation type="submission" date="2021-02" db="EMBL/GenBank/DDBJ databases">
        <authorList>
            <person name="Dougan E. K."/>
            <person name="Rhodes N."/>
            <person name="Thang M."/>
            <person name="Chan C."/>
        </authorList>
    </citation>
    <scope>NUCLEOTIDE SEQUENCE</scope>
</reference>
<protein>
    <submittedName>
        <fullName evidence="3">Uncharacterized protein</fullName>
    </submittedName>
</protein>
<keyword evidence="2" id="KW-0812">Transmembrane</keyword>
<feature type="transmembrane region" description="Helical" evidence="2">
    <location>
        <begin position="123"/>
        <end position="144"/>
    </location>
</feature>
<proteinExistence type="predicted"/>
<evidence type="ECO:0000313" key="3">
    <source>
        <dbReference type="EMBL" id="CAE7522782.1"/>
    </source>
</evidence>
<gene>
    <name evidence="3" type="ORF">SNEC2469_LOCUS14953</name>
</gene>
<evidence type="ECO:0000313" key="4">
    <source>
        <dbReference type="Proteomes" id="UP000601435"/>
    </source>
</evidence>
<feature type="compositionally biased region" description="Basic and acidic residues" evidence="1">
    <location>
        <begin position="26"/>
        <end position="42"/>
    </location>
</feature>
<keyword evidence="2" id="KW-0472">Membrane</keyword>
<keyword evidence="4" id="KW-1185">Reference proteome</keyword>
<name>A0A812T9C6_9DINO</name>
<dbReference type="AlphaFoldDB" id="A0A812T9C6"/>
<feature type="region of interest" description="Disordered" evidence="1">
    <location>
        <begin position="1"/>
        <end position="42"/>
    </location>
</feature>
<dbReference type="EMBL" id="CAJNJA010024167">
    <property type="protein sequence ID" value="CAE7522782.1"/>
    <property type="molecule type" value="Genomic_DNA"/>
</dbReference>
<organism evidence="3 4">
    <name type="scientific">Symbiodinium necroappetens</name>
    <dbReference type="NCBI Taxonomy" id="1628268"/>
    <lineage>
        <taxon>Eukaryota</taxon>
        <taxon>Sar</taxon>
        <taxon>Alveolata</taxon>
        <taxon>Dinophyceae</taxon>
        <taxon>Suessiales</taxon>
        <taxon>Symbiodiniaceae</taxon>
        <taxon>Symbiodinium</taxon>
    </lineage>
</organism>
<feature type="compositionally biased region" description="Low complexity" evidence="1">
    <location>
        <begin position="11"/>
        <end position="25"/>
    </location>
</feature>
<accession>A0A812T9C6</accession>
<keyword evidence="2" id="KW-1133">Transmembrane helix</keyword>
<evidence type="ECO:0000256" key="1">
    <source>
        <dbReference type="SAM" id="MobiDB-lite"/>
    </source>
</evidence>
<dbReference type="Proteomes" id="UP000601435">
    <property type="component" value="Unassembled WGS sequence"/>
</dbReference>
<sequence>MSSPCNAADEATNGNATSASNASKAGQKDEKDEKASEPETFSRFREVISTKAHELSAEISTKATPLLAKAQAKAHEISDEISTKATHFTAKAQAKAHEISDSLFAHMLNAEAAASAAMARRRALVGLVDVLVGITVLDATYLLVPVSCWLLTPTEPSGLAAYPCGLGTCIEPEAA</sequence>
<evidence type="ECO:0000256" key="2">
    <source>
        <dbReference type="SAM" id="Phobius"/>
    </source>
</evidence>
<dbReference type="OrthoDB" id="10334979at2759"/>
<comment type="caution">
    <text evidence="3">The sequence shown here is derived from an EMBL/GenBank/DDBJ whole genome shotgun (WGS) entry which is preliminary data.</text>
</comment>